<comment type="caution">
    <text evidence="2">The sequence shown here is derived from an EMBL/GenBank/DDBJ whole genome shotgun (WGS) entry which is preliminary data.</text>
</comment>
<dbReference type="Gene3D" id="3.40.710.10">
    <property type="entry name" value="DD-peptidase/beta-lactamase superfamily"/>
    <property type="match status" value="1"/>
</dbReference>
<accession>A0A316I483</accession>
<dbReference type="AlphaFoldDB" id="A0A316I483"/>
<reference evidence="2 3" key="1">
    <citation type="submission" date="2018-05" db="EMBL/GenBank/DDBJ databases">
        <title>Genomic Encyclopedia of Type Strains, Phase IV (KMG-IV): sequencing the most valuable type-strain genomes for metagenomic binning, comparative biology and taxonomic classification.</title>
        <authorList>
            <person name="Goeker M."/>
        </authorList>
    </citation>
    <scope>NUCLEOTIDE SEQUENCE [LARGE SCALE GENOMIC DNA]</scope>
    <source>
        <strain evidence="2 3">DSM 45480</strain>
    </source>
</reference>
<evidence type="ECO:0000313" key="3">
    <source>
        <dbReference type="Proteomes" id="UP000246005"/>
    </source>
</evidence>
<dbReference type="RefSeq" id="WP_109636180.1">
    <property type="nucleotide sequence ID" value="NZ_QGHB01000003.1"/>
</dbReference>
<dbReference type="InterPro" id="IPR050491">
    <property type="entry name" value="AmpC-like"/>
</dbReference>
<dbReference type="SUPFAM" id="SSF56601">
    <property type="entry name" value="beta-lactamase/transpeptidase-like"/>
    <property type="match status" value="1"/>
</dbReference>
<protein>
    <submittedName>
        <fullName evidence="2">CubicO group peptidase (Beta-lactamase class C family)</fullName>
    </submittedName>
</protein>
<sequence length="416" mass="44200">MDLSELIAKYDVPGAQVAVLTDGEIQDHAAGVLSTRTRVETTTGSVFKIGSITKVWTATLVQQLVREGVLDLDRPVRDHLPGFRLSDPAATGAVTSRHLLTHTSGIAPNHFTDTGGNDDAIEKFVATLAEEEHLLPPGTLLSYSNTGFTVLGRLVEVLRGKPFHDVLRERLVTPLGLDTVATTPYEAILHRAAVGHTGTVPTKKWAVSCCTAPSGSHLAMSARDLLAFVRHHLTDPALAALREPQLDAVPDFGDGIAGWGLGWMIYPGGVVGHTGVSKGQKAFLRVDASAGLAVAVLTNSTNGEPLAHEIFNATGIETAPPPTPPANPAPIDDWMCGTYRNPLYDITLNGTTLLYRPRNELAASFLGDRKDPVDVVRLGDSTIITTSGHEVMSLIGSDEGGRAKFLHNGAAAYRIA</sequence>
<name>A0A316I483_9PSEU</name>
<dbReference type="Pfam" id="PF00144">
    <property type="entry name" value="Beta-lactamase"/>
    <property type="match status" value="1"/>
</dbReference>
<dbReference type="EMBL" id="QGHB01000003">
    <property type="protein sequence ID" value="PWK88206.1"/>
    <property type="molecule type" value="Genomic_DNA"/>
</dbReference>
<dbReference type="InterPro" id="IPR001466">
    <property type="entry name" value="Beta-lactam-related"/>
</dbReference>
<gene>
    <name evidence="2" type="ORF">C8D88_103402</name>
</gene>
<dbReference type="PANTHER" id="PTHR46825">
    <property type="entry name" value="D-ALANYL-D-ALANINE-CARBOXYPEPTIDASE/ENDOPEPTIDASE AMPH"/>
    <property type="match status" value="1"/>
</dbReference>
<feature type="domain" description="Beta-lactamase-related" evidence="1">
    <location>
        <begin position="4"/>
        <end position="306"/>
    </location>
</feature>
<dbReference type="PANTHER" id="PTHR46825:SF8">
    <property type="entry name" value="BETA-LACTAMASE-RELATED"/>
    <property type="match status" value="1"/>
</dbReference>
<dbReference type="Proteomes" id="UP000246005">
    <property type="component" value="Unassembled WGS sequence"/>
</dbReference>
<evidence type="ECO:0000313" key="2">
    <source>
        <dbReference type="EMBL" id="PWK88206.1"/>
    </source>
</evidence>
<organism evidence="2 3">
    <name type="scientific">Lentzea atacamensis</name>
    <dbReference type="NCBI Taxonomy" id="531938"/>
    <lineage>
        <taxon>Bacteria</taxon>
        <taxon>Bacillati</taxon>
        <taxon>Actinomycetota</taxon>
        <taxon>Actinomycetes</taxon>
        <taxon>Pseudonocardiales</taxon>
        <taxon>Pseudonocardiaceae</taxon>
        <taxon>Lentzea</taxon>
    </lineage>
</organism>
<evidence type="ECO:0000259" key="1">
    <source>
        <dbReference type="Pfam" id="PF00144"/>
    </source>
</evidence>
<dbReference type="InterPro" id="IPR012338">
    <property type="entry name" value="Beta-lactam/transpept-like"/>
</dbReference>
<proteinExistence type="predicted"/>